<comment type="caution">
    <text evidence="5">The sequence shown here is derived from an EMBL/GenBank/DDBJ whole genome shotgun (WGS) entry which is preliminary data.</text>
</comment>
<feature type="compositionally biased region" description="Basic and acidic residues" evidence="3">
    <location>
        <begin position="1"/>
        <end position="13"/>
    </location>
</feature>
<evidence type="ECO:0000313" key="6">
    <source>
        <dbReference type="Proteomes" id="UP000799429"/>
    </source>
</evidence>
<dbReference type="OrthoDB" id="9909311at2759"/>
<keyword evidence="1" id="KW-0238">DNA-binding</keyword>
<dbReference type="PANTHER" id="PTHR19303">
    <property type="entry name" value="TRANSPOSON"/>
    <property type="match status" value="1"/>
</dbReference>
<dbReference type="AlphaFoldDB" id="A0A9P4S3P8"/>
<dbReference type="PANTHER" id="PTHR19303:SF70">
    <property type="entry name" value="HTH CENPB-TYPE DOMAIN-CONTAINING PROTEIN"/>
    <property type="match status" value="1"/>
</dbReference>
<keyword evidence="6" id="KW-1185">Reference proteome</keyword>
<feature type="region of interest" description="Disordered" evidence="3">
    <location>
        <begin position="1"/>
        <end position="46"/>
    </location>
</feature>
<dbReference type="GO" id="GO:0003677">
    <property type="term" value="F:DNA binding"/>
    <property type="evidence" value="ECO:0007669"/>
    <property type="project" value="UniProtKB-KW"/>
</dbReference>
<gene>
    <name evidence="5" type="ORF">M501DRAFT_1020494</name>
</gene>
<feature type="compositionally biased region" description="Polar residues" evidence="3">
    <location>
        <begin position="115"/>
        <end position="124"/>
    </location>
</feature>
<organism evidence="5 6">
    <name type="scientific">Patellaria atrata CBS 101060</name>
    <dbReference type="NCBI Taxonomy" id="1346257"/>
    <lineage>
        <taxon>Eukaryota</taxon>
        <taxon>Fungi</taxon>
        <taxon>Dikarya</taxon>
        <taxon>Ascomycota</taxon>
        <taxon>Pezizomycotina</taxon>
        <taxon>Dothideomycetes</taxon>
        <taxon>Dothideomycetes incertae sedis</taxon>
        <taxon>Patellariales</taxon>
        <taxon>Patellariaceae</taxon>
        <taxon>Patellaria</taxon>
    </lineage>
</organism>
<dbReference type="InterPro" id="IPR007889">
    <property type="entry name" value="HTH_Psq"/>
</dbReference>
<sequence>MSPMTMDHDHHQSQESGYSDGSHQWPDNGSNYSHSQHTSPVHEYTGYAFNPLPMEPMYPTTMHPPRTTHQQLQPLIMPTWPSMLTSQSAYVPPIFPSAPVPVAPASTPISATSTRSGHSSTPRKTLTDADRRRMCLYHEEHPNTKQTEIGAMFGVERSTVSKVLRNKEKYLYQDDGSRSPIKRSKGKFPDIERALSNWARNHQRQGLSLTDAMIKEKARFFATTVGNNDSHLKVNNTSWLEKFKQKNNLMGAKSRKNSLATEDSEGQSNPASNAQTPNGISPTSPNGASSPSAITLSATKSEEDAKLESTDVFNDYNRSHRPFHSQSNTSLSSVFTDTAPSTFSAGAQSPPSPFFTPDTPCGTSPFIPQGPPGSSNFVRPRSQTFPMVNGIDPSYISPPASSEPLTPKYLNSTAIDSPLSEIPPTVDEPMHNAHSSRSGSMQPPPIPVTSISTSGISVQTHLQHSSPISPESASPASPSQEDARRAIELILNFIQQQPNGFVEPQEYITIGKLMEKLKIQRAGSVDHSQLPGGMHRVHESDFAVRKIENL</sequence>
<keyword evidence="2" id="KW-0539">Nucleus</keyword>
<feature type="region of interest" description="Disordered" evidence="3">
    <location>
        <begin position="416"/>
        <end position="482"/>
    </location>
</feature>
<feature type="compositionally biased region" description="Low complexity" evidence="3">
    <location>
        <begin position="104"/>
        <end position="114"/>
    </location>
</feature>
<dbReference type="SMART" id="SM00674">
    <property type="entry name" value="CENPB"/>
    <property type="match status" value="1"/>
</dbReference>
<feature type="compositionally biased region" description="Polar residues" evidence="3">
    <location>
        <begin position="257"/>
        <end position="293"/>
    </location>
</feature>
<dbReference type="Pfam" id="PF03221">
    <property type="entry name" value="HTH_Tnp_Tc5"/>
    <property type="match status" value="1"/>
</dbReference>
<evidence type="ECO:0000259" key="4">
    <source>
        <dbReference type="PROSITE" id="PS51253"/>
    </source>
</evidence>
<dbReference type="InterPro" id="IPR009057">
    <property type="entry name" value="Homeodomain-like_sf"/>
</dbReference>
<dbReference type="Gene3D" id="1.10.10.60">
    <property type="entry name" value="Homeodomain-like"/>
    <property type="match status" value="2"/>
</dbReference>
<feature type="domain" description="HTH CENPB-type" evidence="4">
    <location>
        <begin position="179"/>
        <end position="253"/>
    </location>
</feature>
<evidence type="ECO:0000256" key="1">
    <source>
        <dbReference type="ARBA" id="ARBA00023125"/>
    </source>
</evidence>
<proteinExistence type="predicted"/>
<protein>
    <recommendedName>
        <fullName evidence="4">HTH CENPB-type domain-containing protein</fullName>
    </recommendedName>
</protein>
<name>A0A9P4S3P8_9PEZI</name>
<feature type="region of interest" description="Disordered" evidence="3">
    <location>
        <begin position="253"/>
        <end position="293"/>
    </location>
</feature>
<evidence type="ECO:0000256" key="2">
    <source>
        <dbReference type="ARBA" id="ARBA00023242"/>
    </source>
</evidence>
<dbReference type="InterPro" id="IPR006600">
    <property type="entry name" value="HTH_CenpB_DNA-bd_dom"/>
</dbReference>
<feature type="region of interest" description="Disordered" evidence="3">
    <location>
        <begin position="104"/>
        <end position="125"/>
    </location>
</feature>
<dbReference type="SUPFAM" id="SSF46689">
    <property type="entry name" value="Homeodomain-like"/>
    <property type="match status" value="2"/>
</dbReference>
<dbReference type="Pfam" id="PF04218">
    <property type="entry name" value="CENP-B_N"/>
    <property type="match status" value="1"/>
</dbReference>
<dbReference type="GO" id="GO:0005634">
    <property type="term" value="C:nucleus"/>
    <property type="evidence" value="ECO:0007669"/>
    <property type="project" value="TreeGrafter"/>
</dbReference>
<feature type="compositionally biased region" description="Polar residues" evidence="3">
    <location>
        <begin position="14"/>
        <end position="39"/>
    </location>
</feature>
<accession>A0A9P4S3P8</accession>
<dbReference type="EMBL" id="MU006115">
    <property type="protein sequence ID" value="KAF2834697.1"/>
    <property type="molecule type" value="Genomic_DNA"/>
</dbReference>
<reference evidence="5" key="1">
    <citation type="journal article" date="2020" name="Stud. Mycol.">
        <title>101 Dothideomycetes genomes: a test case for predicting lifestyles and emergence of pathogens.</title>
        <authorList>
            <person name="Haridas S."/>
            <person name="Albert R."/>
            <person name="Binder M."/>
            <person name="Bloem J."/>
            <person name="Labutti K."/>
            <person name="Salamov A."/>
            <person name="Andreopoulos B."/>
            <person name="Baker S."/>
            <person name="Barry K."/>
            <person name="Bills G."/>
            <person name="Bluhm B."/>
            <person name="Cannon C."/>
            <person name="Castanera R."/>
            <person name="Culley D."/>
            <person name="Daum C."/>
            <person name="Ezra D."/>
            <person name="Gonzalez J."/>
            <person name="Henrissat B."/>
            <person name="Kuo A."/>
            <person name="Liang C."/>
            <person name="Lipzen A."/>
            <person name="Lutzoni F."/>
            <person name="Magnuson J."/>
            <person name="Mondo S."/>
            <person name="Nolan M."/>
            <person name="Ohm R."/>
            <person name="Pangilinan J."/>
            <person name="Park H.-J."/>
            <person name="Ramirez L."/>
            <person name="Alfaro M."/>
            <person name="Sun H."/>
            <person name="Tritt A."/>
            <person name="Yoshinaga Y."/>
            <person name="Zwiers L.-H."/>
            <person name="Turgeon B."/>
            <person name="Goodwin S."/>
            <person name="Spatafora J."/>
            <person name="Crous P."/>
            <person name="Grigoriev I."/>
        </authorList>
    </citation>
    <scope>NUCLEOTIDE SEQUENCE</scope>
    <source>
        <strain evidence="5">CBS 101060</strain>
    </source>
</reference>
<feature type="compositionally biased region" description="Low complexity" evidence="3">
    <location>
        <begin position="448"/>
        <end position="479"/>
    </location>
</feature>
<dbReference type="Proteomes" id="UP000799429">
    <property type="component" value="Unassembled WGS sequence"/>
</dbReference>
<dbReference type="InterPro" id="IPR050863">
    <property type="entry name" value="CenT-Element_Derived"/>
</dbReference>
<evidence type="ECO:0000313" key="5">
    <source>
        <dbReference type="EMBL" id="KAF2834697.1"/>
    </source>
</evidence>
<dbReference type="PROSITE" id="PS51253">
    <property type="entry name" value="HTH_CENPB"/>
    <property type="match status" value="1"/>
</dbReference>
<evidence type="ECO:0000256" key="3">
    <source>
        <dbReference type="SAM" id="MobiDB-lite"/>
    </source>
</evidence>